<dbReference type="Pfam" id="PF03374">
    <property type="entry name" value="ANT"/>
    <property type="match status" value="1"/>
</dbReference>
<dbReference type="PANTHER" id="PTHR36180:SF2">
    <property type="entry name" value="BRO FAMILY PROTEIN"/>
    <property type="match status" value="1"/>
</dbReference>
<dbReference type="PANTHER" id="PTHR36180">
    <property type="entry name" value="DNA-BINDING PROTEIN-RELATED-RELATED"/>
    <property type="match status" value="1"/>
</dbReference>
<dbReference type="Proteomes" id="UP000266492">
    <property type="component" value="Unassembled WGS sequence"/>
</dbReference>
<dbReference type="RefSeq" id="WP_004301175.1">
    <property type="nucleotide sequence ID" value="NZ_CP012938.1"/>
</dbReference>
<dbReference type="KEGG" id="boa:Bovatus_04146"/>
<dbReference type="InterPro" id="IPR005039">
    <property type="entry name" value="Ant_C"/>
</dbReference>
<reference evidence="2 3" key="1">
    <citation type="submission" date="2018-08" db="EMBL/GenBank/DDBJ databases">
        <title>A genome reference for cultivated species of the human gut microbiota.</title>
        <authorList>
            <person name="Zou Y."/>
            <person name="Xue W."/>
            <person name="Luo G."/>
        </authorList>
    </citation>
    <scope>NUCLEOTIDE SEQUENCE [LARGE SCALE GENOMIC DNA]</scope>
    <source>
        <strain evidence="2 3">AF20-9LB</strain>
    </source>
</reference>
<accession>A0A395VRB5</accession>
<gene>
    <name evidence="2" type="ORF">DWX70_22440</name>
</gene>
<feature type="domain" description="Bro-N" evidence="1">
    <location>
        <begin position="1"/>
        <end position="114"/>
    </location>
</feature>
<dbReference type="GO" id="GO:0003677">
    <property type="term" value="F:DNA binding"/>
    <property type="evidence" value="ECO:0007669"/>
    <property type="project" value="InterPro"/>
</dbReference>
<dbReference type="InterPro" id="IPR003497">
    <property type="entry name" value="BRO_N_domain"/>
</dbReference>
<comment type="caution">
    <text evidence="2">The sequence shown here is derived from an EMBL/GenBank/DDBJ whole genome shotgun (WGS) entry which is preliminary data.</text>
</comment>
<proteinExistence type="predicted"/>
<evidence type="ECO:0000313" key="2">
    <source>
        <dbReference type="EMBL" id="RGS80151.1"/>
    </source>
</evidence>
<name>A0A395VRB5_BACOV</name>
<dbReference type="Pfam" id="PF02498">
    <property type="entry name" value="Bro-N"/>
    <property type="match status" value="1"/>
</dbReference>
<dbReference type="GeneID" id="29453112"/>
<protein>
    <recommendedName>
        <fullName evidence="1">Bro-N domain-containing protein</fullName>
    </recommendedName>
</protein>
<sequence length="269" mass="30343">MNEITIFKNERFGEVRTATSESGEPLFAAVDVARALGYANTRDAISKHCKRVTKRDGVSRTTNQHGVVTNQVVEMSFINEGDVIRLIMRSKLPQAEAFQDWVCEEILPSIRKHGAYMTPETVVQMFQNPDALIQLLTTLKSEQEQNALLRAQREANAKAIEAMQPKAEYFDTVLSSSSLITTNTIAAKLGISAQRLNKFLCESGIQYKQSGLYFLYSDLRGKGLEGYQTFARTDSKTGEIKTIEHMYWTEKGAYFIINLYQETTSKLLN</sequence>
<dbReference type="EMBL" id="QRVZ01000026">
    <property type="protein sequence ID" value="RGS80151.1"/>
    <property type="molecule type" value="Genomic_DNA"/>
</dbReference>
<evidence type="ECO:0000313" key="3">
    <source>
        <dbReference type="Proteomes" id="UP000266492"/>
    </source>
</evidence>
<dbReference type="SMART" id="SM01040">
    <property type="entry name" value="Bro-N"/>
    <property type="match status" value="1"/>
</dbReference>
<evidence type="ECO:0000259" key="1">
    <source>
        <dbReference type="PROSITE" id="PS51750"/>
    </source>
</evidence>
<dbReference type="PROSITE" id="PS51750">
    <property type="entry name" value="BRO_N"/>
    <property type="match status" value="1"/>
</dbReference>
<dbReference type="AlphaFoldDB" id="A0A395VRB5"/>
<organism evidence="2 3">
    <name type="scientific">Bacteroides ovatus</name>
    <dbReference type="NCBI Taxonomy" id="28116"/>
    <lineage>
        <taxon>Bacteria</taxon>
        <taxon>Pseudomonadati</taxon>
        <taxon>Bacteroidota</taxon>
        <taxon>Bacteroidia</taxon>
        <taxon>Bacteroidales</taxon>
        <taxon>Bacteroidaceae</taxon>
        <taxon>Bacteroides</taxon>
    </lineage>
</organism>